<gene>
    <name evidence="10" type="primary">sepS</name>
    <name evidence="12" type="ORF">MsAm2_02470</name>
</gene>
<evidence type="ECO:0000256" key="10">
    <source>
        <dbReference type="HAMAP-Rule" id="MF_01674"/>
    </source>
</evidence>
<dbReference type="SUPFAM" id="SSF55681">
    <property type="entry name" value="Class II aaRS and biotin synthetases"/>
    <property type="match status" value="1"/>
</dbReference>
<dbReference type="InterPro" id="IPR045864">
    <property type="entry name" value="aa-tRNA-synth_II/BPL/LPL"/>
</dbReference>
<sequence>MRFDPQVVRDEKNENFEKAWNETKKYIRKTPIEEEYPRLSFEFGKPHPVYETIQRLREAYMRMGFIEMMNPLIVDEKDVHKQFGEEALAVLDRCFYLAGLPRPNVGISEERIRMIRSILAGIDDSGIEIIRKVLHAYKKGTIEGDDLVFELSEQLHVEDVLVVEVIDKVFPEFKELKPEGTSKTLRSHMTSGWFITLSELLERNEPPFWMFSIDRCFRREQQEDASRLMTYFSASCVIMDENVTIDHGKAVAEGILSQFGFQKFMFRPDTKRSKYYAPDTQIEVYAYHPKLDGSSTKYKDGWIEVATFGIYSPCALSEYNIPVPVMNFGLGVERLAMILYDAKDMRSMTYPQFSQYGDWEMPDADLARQVKLIKTPCTDAGREIADAIVAGCKKYGKTPGPCESEVWFGKLNGKTVTVKIIEPESDTNLCGPAALNEIVAFNGDVLGVPDDKKWQKALENHSARTGITFIGAVAAEAAADAEEAVLAGQTEHETRVRMVKMLSEVNLKLTDLGQKFITGNKKKIDVRGPMFTTIQFKIEQE</sequence>
<evidence type="ECO:0000313" key="12">
    <source>
        <dbReference type="EMBL" id="WNY26485.1"/>
    </source>
</evidence>
<evidence type="ECO:0000256" key="6">
    <source>
        <dbReference type="ARBA" id="ARBA00050735"/>
    </source>
</evidence>
<dbReference type="GO" id="GO:0005524">
    <property type="term" value="F:ATP binding"/>
    <property type="evidence" value="ECO:0007669"/>
    <property type="project" value="UniProtKB-UniRule"/>
</dbReference>
<dbReference type="EMBL" id="CP131061">
    <property type="protein sequence ID" value="WNY26485.1"/>
    <property type="molecule type" value="Genomic_DNA"/>
</dbReference>
<evidence type="ECO:0000256" key="4">
    <source>
        <dbReference type="ARBA" id="ARBA00022917"/>
    </source>
</evidence>
<dbReference type="FunFam" id="3.30.930.10:FF:000139">
    <property type="entry name" value="O-phosphoserine--tRNA(Cys) ligase"/>
    <property type="match status" value="1"/>
</dbReference>
<dbReference type="AlphaFoldDB" id="A0AA96V5Y3"/>
<evidence type="ECO:0000259" key="11">
    <source>
        <dbReference type="PROSITE" id="PS50862"/>
    </source>
</evidence>
<evidence type="ECO:0000256" key="5">
    <source>
        <dbReference type="ARBA" id="ARBA00023146"/>
    </source>
</evidence>
<dbReference type="GO" id="GO:0043039">
    <property type="term" value="P:tRNA aminoacylation"/>
    <property type="evidence" value="ECO:0007669"/>
    <property type="project" value="UniProtKB-UniRule"/>
</dbReference>
<name>A0AA96V5Y3_9EURY</name>
<dbReference type="PROSITE" id="PS50862">
    <property type="entry name" value="AA_TRNA_LIGASE_II"/>
    <property type="match status" value="1"/>
</dbReference>
<accession>A0AA96V5Y3</accession>
<dbReference type="InterPro" id="IPR041590">
    <property type="entry name" value="SepRS_C"/>
</dbReference>
<dbReference type="InterPro" id="IPR006195">
    <property type="entry name" value="aa-tRNA-synth_II"/>
</dbReference>
<dbReference type="GO" id="GO:0043816">
    <property type="term" value="F:phosphoserine-tRNA(Cys) ligase activity"/>
    <property type="evidence" value="ECO:0007669"/>
    <property type="project" value="UniProtKB-EC"/>
</dbReference>
<comment type="function">
    <text evidence="7 10">Catalyzes the attachment of O-phosphoserine (Sep) to tRNA(Cys).</text>
</comment>
<dbReference type="GeneID" id="89227648"/>
<protein>
    <recommendedName>
        <fullName evidence="10">O-phosphoserine--tRNA(Cys) ligase</fullName>
        <shortName evidence="10">O-phosphoserine--tRNA ligase</shortName>
        <ecNumber evidence="10">6.1.1.27</ecNumber>
    </recommendedName>
    <alternativeName>
        <fullName evidence="10">Non-canonical O-phosphoseryl-tRNA(Cys) synthetase</fullName>
    </alternativeName>
    <alternativeName>
        <fullName evidence="10">O-phosphoseryl-tRNA(Cys) synthetase</fullName>
        <shortName evidence="10">SepRS</shortName>
    </alternativeName>
</protein>
<evidence type="ECO:0000256" key="9">
    <source>
        <dbReference type="ARBA" id="ARBA00065812"/>
    </source>
</evidence>
<dbReference type="GO" id="GO:0000049">
    <property type="term" value="F:tRNA binding"/>
    <property type="evidence" value="ECO:0007669"/>
    <property type="project" value="InterPro"/>
</dbReference>
<dbReference type="RefSeq" id="WP_338098014.1">
    <property type="nucleotide sequence ID" value="NZ_CP131061.1"/>
</dbReference>
<keyword evidence="4 10" id="KW-0648">Protein biosynthesis</keyword>
<proteinExistence type="inferred from homology"/>
<dbReference type="Gene3D" id="3.30.930.10">
    <property type="entry name" value="Bira Bifunctional Protein, Domain 2"/>
    <property type="match status" value="1"/>
</dbReference>
<comment type="similarity">
    <text evidence="8 10">Belongs to the class-II aminoacyl-tRNA synthetase family. O-phosphoseryl-tRNA(Cys) synthetase subfamily.</text>
</comment>
<evidence type="ECO:0000256" key="2">
    <source>
        <dbReference type="ARBA" id="ARBA00022741"/>
    </source>
</evidence>
<dbReference type="Pfam" id="PF01409">
    <property type="entry name" value="tRNA-synt_2d"/>
    <property type="match status" value="1"/>
</dbReference>
<organism evidence="12 13">
    <name type="scientific">Methanolapillus ohkumae</name>
    <dbReference type="NCBI Taxonomy" id="3028298"/>
    <lineage>
        <taxon>Archaea</taxon>
        <taxon>Methanobacteriati</taxon>
        <taxon>Methanobacteriota</taxon>
        <taxon>Stenosarchaea group</taxon>
        <taxon>Methanomicrobia</taxon>
        <taxon>Methanosarcinales</taxon>
        <taxon>Methanosarcinaceae</taxon>
        <taxon>Methanolapillus</taxon>
    </lineage>
</organism>
<dbReference type="Proteomes" id="UP001304970">
    <property type="component" value="Chromosome"/>
</dbReference>
<keyword evidence="3 10" id="KW-0067">ATP-binding</keyword>
<dbReference type="InterPro" id="IPR002319">
    <property type="entry name" value="Phenylalanyl-tRNA_Synthase"/>
</dbReference>
<keyword evidence="1 10" id="KW-0436">Ligase</keyword>
<evidence type="ECO:0000256" key="7">
    <source>
        <dbReference type="ARBA" id="ARBA00058116"/>
    </source>
</evidence>
<feature type="binding site" evidence="10">
    <location>
        <begin position="188"/>
        <end position="190"/>
    </location>
    <ligand>
        <name>substrate</name>
    </ligand>
</feature>
<feature type="domain" description="Aminoacyl-transfer RNA synthetases class-II family profile" evidence="11">
    <location>
        <begin position="49"/>
        <end position="351"/>
    </location>
</feature>
<evidence type="ECO:0000256" key="1">
    <source>
        <dbReference type="ARBA" id="ARBA00022598"/>
    </source>
</evidence>
<comment type="subunit">
    <text evidence="9 10">Homotetramer. Interacts with SepCysS.</text>
</comment>
<dbReference type="HAMAP" id="MF_01674">
    <property type="entry name" value="Sep_tRNA_synth"/>
    <property type="match status" value="1"/>
</dbReference>
<feature type="binding site" evidence="10">
    <location>
        <position position="327"/>
    </location>
    <ligand>
        <name>substrate</name>
    </ligand>
</feature>
<comment type="catalytic activity">
    <reaction evidence="6 10">
        <text>tRNA(Cys) + O-phospho-L-serine + ATP = O-phospho-L-seryl-tRNA(Cys) + AMP + diphosphate</text>
        <dbReference type="Rhea" id="RHEA:25678"/>
        <dbReference type="Rhea" id="RHEA-COMP:9661"/>
        <dbReference type="Rhea" id="RHEA-COMP:9719"/>
        <dbReference type="ChEBI" id="CHEBI:30616"/>
        <dbReference type="ChEBI" id="CHEBI:33019"/>
        <dbReference type="ChEBI" id="CHEBI:57524"/>
        <dbReference type="ChEBI" id="CHEBI:78442"/>
        <dbReference type="ChEBI" id="CHEBI:78551"/>
        <dbReference type="ChEBI" id="CHEBI:456215"/>
        <dbReference type="EC" id="6.1.1.27"/>
    </reaction>
</comment>
<keyword evidence="5 10" id="KW-0030">Aminoacyl-tRNA synthetase</keyword>
<dbReference type="Pfam" id="PF18006">
    <property type="entry name" value="SepRS_C"/>
    <property type="match status" value="1"/>
</dbReference>
<dbReference type="NCBIfam" id="TIGR00470">
    <property type="entry name" value="sepS"/>
    <property type="match status" value="1"/>
</dbReference>
<dbReference type="GO" id="GO:0006412">
    <property type="term" value="P:translation"/>
    <property type="evidence" value="ECO:0007669"/>
    <property type="project" value="UniProtKB-KW"/>
</dbReference>
<reference evidence="12 13" key="1">
    <citation type="submission" date="2023-07" db="EMBL/GenBank/DDBJ databases">
        <title>Closed genome sequence of Methanosarcinaceae archaeon Am2.</title>
        <authorList>
            <person name="Poehlein A."/>
            <person name="Protasov E."/>
            <person name="Platt K."/>
            <person name="Reeh H."/>
            <person name="Daniel R."/>
            <person name="Brune A."/>
        </authorList>
    </citation>
    <scope>NUCLEOTIDE SEQUENCE [LARGE SCALE GENOMIC DNA]</scope>
    <source>
        <strain evidence="12 13">Am2</strain>
    </source>
</reference>
<feature type="binding site" evidence="10">
    <location>
        <begin position="275"/>
        <end position="276"/>
    </location>
    <ligand>
        <name>substrate</name>
    </ligand>
</feature>
<dbReference type="InterPro" id="IPR005246">
    <property type="entry name" value="O-Pseryl-tRNA(Cys)_ligase"/>
</dbReference>
<evidence type="ECO:0000313" key="13">
    <source>
        <dbReference type="Proteomes" id="UP001304970"/>
    </source>
</evidence>
<feature type="binding site" evidence="10">
    <location>
        <begin position="233"/>
        <end position="235"/>
    </location>
    <ligand>
        <name>substrate</name>
    </ligand>
</feature>
<keyword evidence="13" id="KW-1185">Reference proteome</keyword>
<dbReference type="EC" id="6.1.1.27" evidence="10"/>
<keyword evidence="2 10" id="KW-0547">Nucleotide-binding</keyword>
<evidence type="ECO:0000256" key="8">
    <source>
        <dbReference type="ARBA" id="ARBA00061637"/>
    </source>
</evidence>
<evidence type="ECO:0000256" key="3">
    <source>
        <dbReference type="ARBA" id="ARBA00022840"/>
    </source>
</evidence>